<dbReference type="Gene3D" id="3.40.1440.10">
    <property type="entry name" value="GIY-YIG endonuclease"/>
    <property type="match status" value="1"/>
</dbReference>
<dbReference type="InterPro" id="IPR003647">
    <property type="entry name" value="Intron_nuc_1_rpt"/>
</dbReference>
<protein>
    <submittedName>
        <fullName evidence="2">Putative GIY-YIG homing endonuclease</fullName>
    </submittedName>
</protein>
<keyword evidence="2" id="KW-0255">Endonuclease</keyword>
<organism evidence="2">
    <name type="scientific">Jenufa minuta</name>
    <name type="common">Green alga</name>
    <dbReference type="NCBI Taxonomy" id="993092"/>
    <lineage>
        <taxon>Eukaryota</taxon>
        <taxon>Viridiplantae</taxon>
        <taxon>Chlorophyta</taxon>
        <taxon>core chlorophytes</taxon>
        <taxon>Chlorophyceae</taxon>
        <taxon>Jenufa</taxon>
    </lineage>
</organism>
<dbReference type="InterPro" id="IPR035901">
    <property type="entry name" value="GIY-YIG_endonuc_sf"/>
</dbReference>
<feature type="domain" description="GIY-YIG" evidence="1">
    <location>
        <begin position="26"/>
        <end position="80"/>
    </location>
</feature>
<keyword evidence="2" id="KW-0150">Chloroplast</keyword>
<name>A0A0S2LNM2_JENMI</name>
<keyword evidence="2" id="KW-0934">Plastid</keyword>
<evidence type="ECO:0000313" key="2">
    <source>
        <dbReference type="EMBL" id="ALO63008.1"/>
    </source>
</evidence>
<proteinExistence type="predicted"/>
<dbReference type="SMART" id="SM00497">
    <property type="entry name" value="IENR1"/>
    <property type="match status" value="1"/>
</dbReference>
<dbReference type="SUPFAM" id="SSF82771">
    <property type="entry name" value="GIY-YIG endonuclease"/>
    <property type="match status" value="1"/>
</dbReference>
<gene>
    <name evidence="2" type="primary">orf227</name>
</gene>
<geneLocation type="chloroplast" evidence="2"/>
<dbReference type="GO" id="GO:0004519">
    <property type="term" value="F:endonuclease activity"/>
    <property type="evidence" value="ECO:0007669"/>
    <property type="project" value="UniProtKB-KW"/>
</dbReference>
<sequence length="227" mass="26720">MQNQKIYNYFNLLELNNILEIPLGPGIYMIICKKNKKIYFGESSNILARLAMHSRGLENQTHDCDTLQADYNLYGQMEFIFAYLYVGSEWVNMKTRVEKQNELIHLNVDYVYNDVKLTNSFPKFKRKVKYHDKLYPSFAAAAKEHGFSETHLKRLVKNPEKSGWVEVLEKNSDYVGSETSRPVIVHNVIYRSVREASIKTGIHRRTLTNHLNSLKERHNYCFYIKKN</sequence>
<evidence type="ECO:0000259" key="1">
    <source>
        <dbReference type="Pfam" id="PF01541"/>
    </source>
</evidence>
<dbReference type="AlphaFoldDB" id="A0A0S2LNM2"/>
<dbReference type="RefSeq" id="YP_009184921.1">
    <property type="nucleotide sequence ID" value="NC_028582.1"/>
</dbReference>
<accession>A0A0S2LNM2</accession>
<keyword evidence="2" id="KW-0540">Nuclease</keyword>
<reference evidence="2" key="1">
    <citation type="journal article" date="2015" name="BMC Evol. Biol.">
        <title>Chloroplast phylogenomic analysis of chlorophyte green algae identifies a novel lineage sister to the Sphaeropleales (Chlorophyceae).</title>
        <authorList>
            <person name="Lemieux C."/>
            <person name="Vincent A.T."/>
            <person name="Labarre A."/>
            <person name="Otis C."/>
            <person name="Turmel M."/>
        </authorList>
    </citation>
    <scope>NUCLEOTIDE SEQUENCE</scope>
</reference>
<dbReference type="Pfam" id="PF01541">
    <property type="entry name" value="GIY-YIG"/>
    <property type="match status" value="1"/>
</dbReference>
<dbReference type="GeneID" id="26378664"/>
<dbReference type="EMBL" id="KT625414">
    <property type="protein sequence ID" value="ALO63008.1"/>
    <property type="molecule type" value="Genomic_DNA"/>
</dbReference>
<keyword evidence="2" id="KW-0378">Hydrolase</keyword>
<dbReference type="InterPro" id="IPR000305">
    <property type="entry name" value="GIY-YIG_endonuc"/>
</dbReference>